<protein>
    <submittedName>
        <fullName evidence="1">DUF3545 family protein</fullName>
    </submittedName>
</protein>
<comment type="caution">
    <text evidence="1">The sequence shown here is derived from an EMBL/GenBank/DDBJ whole genome shotgun (WGS) entry which is preliminary data.</text>
</comment>
<dbReference type="AlphaFoldDB" id="A0A3A6U476"/>
<evidence type="ECO:0000313" key="2">
    <source>
        <dbReference type="Proteomes" id="UP000273022"/>
    </source>
</evidence>
<dbReference type="Proteomes" id="UP000273022">
    <property type="component" value="Unassembled WGS sequence"/>
</dbReference>
<name>A0A3A6U476_9GAMM</name>
<accession>A0A3A6U476</accession>
<proteinExistence type="predicted"/>
<dbReference type="RefSeq" id="WP_121853927.1">
    <property type="nucleotide sequence ID" value="NZ_CP037952.1"/>
</dbReference>
<dbReference type="OrthoDB" id="5918741at2"/>
<evidence type="ECO:0000313" key="1">
    <source>
        <dbReference type="EMBL" id="RJY12551.1"/>
    </source>
</evidence>
<keyword evidence="2" id="KW-1185">Reference proteome</keyword>
<organism evidence="1 2">
    <name type="scientific">Parashewanella spongiae</name>
    <dbReference type="NCBI Taxonomy" id="342950"/>
    <lineage>
        <taxon>Bacteria</taxon>
        <taxon>Pseudomonadati</taxon>
        <taxon>Pseudomonadota</taxon>
        <taxon>Gammaproteobacteria</taxon>
        <taxon>Alteromonadales</taxon>
        <taxon>Shewanellaceae</taxon>
        <taxon>Parashewanella</taxon>
    </lineage>
</organism>
<dbReference type="InterPro" id="IPR021932">
    <property type="entry name" value="DUF3545"/>
</dbReference>
<sequence length="61" mass="7117">MGQLDFASALDNVVERPTRTKSSPKKRKWREIETLKDKHSLLKELKEIDNSFNLDFNDVLA</sequence>
<reference evidence="1 2" key="1">
    <citation type="submission" date="2018-09" db="EMBL/GenBank/DDBJ databases">
        <title>Phylogeny of the Shewanellaceae, and recommendation for two new genera, Pseudoshewanella and Parashewanella.</title>
        <authorList>
            <person name="Wang G."/>
        </authorList>
    </citation>
    <scope>NUCLEOTIDE SEQUENCE [LARGE SCALE GENOMIC DNA]</scope>
    <source>
        <strain evidence="1 2">KCTC 22492</strain>
    </source>
</reference>
<dbReference type="Pfam" id="PF12065">
    <property type="entry name" value="DUF3545"/>
    <property type="match status" value="1"/>
</dbReference>
<dbReference type="EMBL" id="QYYH01000073">
    <property type="protein sequence ID" value="RJY12551.1"/>
    <property type="molecule type" value="Genomic_DNA"/>
</dbReference>
<gene>
    <name evidence="1" type="ORF">D5R81_12280</name>
</gene>